<dbReference type="CDD" id="cd03139">
    <property type="entry name" value="GATase1_PfpI_2"/>
    <property type="match status" value="1"/>
</dbReference>
<dbReference type="PANTHER" id="PTHR43130:SF15">
    <property type="entry name" value="THIJ_PFPI FAMILY PROTEIN (AFU_ORTHOLOGUE AFUA_5G14240)"/>
    <property type="match status" value="1"/>
</dbReference>
<dbReference type="SUPFAM" id="SSF52317">
    <property type="entry name" value="Class I glutamine amidotransferase-like"/>
    <property type="match status" value="1"/>
</dbReference>
<dbReference type="AlphaFoldDB" id="A0A928Q2H3"/>
<dbReference type="InterPro" id="IPR002818">
    <property type="entry name" value="DJ-1/PfpI"/>
</dbReference>
<evidence type="ECO:0000313" key="3">
    <source>
        <dbReference type="Proteomes" id="UP000754750"/>
    </source>
</evidence>
<evidence type="ECO:0000313" key="2">
    <source>
        <dbReference type="EMBL" id="MBE6833324.1"/>
    </source>
</evidence>
<evidence type="ECO:0000259" key="1">
    <source>
        <dbReference type="Pfam" id="PF01965"/>
    </source>
</evidence>
<dbReference type="RefSeq" id="WP_326840301.1">
    <property type="nucleotide sequence ID" value="NZ_SVNY01000003.1"/>
</dbReference>
<dbReference type="Proteomes" id="UP000754750">
    <property type="component" value="Unassembled WGS sequence"/>
</dbReference>
<protein>
    <submittedName>
        <fullName evidence="2">DJ-1/PfpI family protein</fullName>
    </submittedName>
</protein>
<dbReference type="InterPro" id="IPR052158">
    <property type="entry name" value="INH-QAR"/>
</dbReference>
<dbReference type="InterPro" id="IPR029062">
    <property type="entry name" value="Class_I_gatase-like"/>
</dbReference>
<reference evidence="2" key="1">
    <citation type="submission" date="2019-04" db="EMBL/GenBank/DDBJ databases">
        <title>Evolution of Biomass-Degrading Anaerobic Consortia Revealed by Metagenomics.</title>
        <authorList>
            <person name="Peng X."/>
        </authorList>
    </citation>
    <scope>NUCLEOTIDE SEQUENCE</scope>
    <source>
        <strain evidence="2">SIG551</strain>
    </source>
</reference>
<comment type="caution">
    <text evidence="2">The sequence shown here is derived from an EMBL/GenBank/DDBJ whole genome shotgun (WGS) entry which is preliminary data.</text>
</comment>
<dbReference type="Gene3D" id="3.40.50.880">
    <property type="match status" value="1"/>
</dbReference>
<name>A0A928Q2H3_9FIRM</name>
<dbReference type="Pfam" id="PF01965">
    <property type="entry name" value="DJ-1_PfpI"/>
    <property type="match status" value="1"/>
</dbReference>
<feature type="domain" description="DJ-1/PfpI" evidence="1">
    <location>
        <begin position="2"/>
        <end position="163"/>
    </location>
</feature>
<gene>
    <name evidence="2" type="ORF">E7512_07040</name>
</gene>
<sequence>MEVNVLLFPDFETLDAFGPVEILGRSGEYLLNYVSVDGGMVRSRQGTEIATRALEAVSKTGILLVPGGIGTRPLVHDSGFLARLGEAARNAEYCLTVCTGSALLAKTGLLDGRRATSNKRAIDWVVSVNPAVNWVHRARWVVDGKFYTSSGVSAGMDMALGFLADRLGREAAEEAALGAEYLWNRDRDNDPFACDAQQL</sequence>
<organism evidence="2 3">
    <name type="scientific">Faecalispora sporosphaeroides</name>
    <dbReference type="NCBI Taxonomy" id="1549"/>
    <lineage>
        <taxon>Bacteria</taxon>
        <taxon>Bacillati</taxon>
        <taxon>Bacillota</taxon>
        <taxon>Clostridia</taxon>
        <taxon>Eubacteriales</taxon>
        <taxon>Oscillospiraceae</taxon>
        <taxon>Faecalispora</taxon>
    </lineage>
</organism>
<proteinExistence type="predicted"/>
<accession>A0A928Q2H3</accession>
<dbReference type="PANTHER" id="PTHR43130">
    <property type="entry name" value="ARAC-FAMILY TRANSCRIPTIONAL REGULATOR"/>
    <property type="match status" value="1"/>
</dbReference>
<dbReference type="EMBL" id="SVNY01000003">
    <property type="protein sequence ID" value="MBE6833324.1"/>
    <property type="molecule type" value="Genomic_DNA"/>
</dbReference>